<reference evidence="6" key="2">
    <citation type="journal article" date="2021" name="Genome Biol. Evol.">
        <title>Developing a high-quality reference genome for a parasitic bivalve with doubly uniparental inheritance (Bivalvia: Unionida).</title>
        <authorList>
            <person name="Smith C.H."/>
        </authorList>
    </citation>
    <scope>NUCLEOTIDE SEQUENCE</scope>
    <source>
        <strain evidence="6">CHS0354</strain>
        <tissue evidence="6">Mantle</tissue>
    </source>
</reference>
<dbReference type="Pfam" id="PF02267">
    <property type="entry name" value="Rib_hydrolayse"/>
    <property type="match status" value="1"/>
</dbReference>
<dbReference type="SUPFAM" id="SSF52309">
    <property type="entry name" value="N-(deoxy)ribosyltransferase-like"/>
    <property type="match status" value="1"/>
</dbReference>
<sequence>MIRSQHMNLRRNTATPSFRQGKLPRGLEWFTLTMHTYTMLWSGSYVISHEYAEASRRYFTLEDILIGYVVNNLTWCGQKKAPGIDYDMCPQTCGMEADATFWGKASSSVNLFLSPFNVHYNV</sequence>
<evidence type="ECO:0000256" key="4">
    <source>
        <dbReference type="ARBA" id="ARBA00023027"/>
    </source>
</evidence>
<dbReference type="Proteomes" id="UP001195483">
    <property type="component" value="Unassembled WGS sequence"/>
</dbReference>
<keyword evidence="4" id="KW-0520">NAD</keyword>
<dbReference type="GO" id="GO:0016849">
    <property type="term" value="F:phosphorus-oxygen lyase activity"/>
    <property type="evidence" value="ECO:0007669"/>
    <property type="project" value="TreeGrafter"/>
</dbReference>
<dbReference type="InterPro" id="IPR003193">
    <property type="entry name" value="ADP-ribosyl_cyclase"/>
</dbReference>
<dbReference type="GO" id="GO:0016740">
    <property type="term" value="F:transferase activity"/>
    <property type="evidence" value="ECO:0007669"/>
    <property type="project" value="UniProtKB-KW"/>
</dbReference>
<dbReference type="GO" id="GO:0061809">
    <property type="term" value="F:NAD+ nucleosidase activity, cyclic ADP-ribose generating"/>
    <property type="evidence" value="ECO:0007669"/>
    <property type="project" value="InterPro"/>
</dbReference>
<reference evidence="6" key="1">
    <citation type="journal article" date="2021" name="Genome Biol. Evol.">
        <title>A High-Quality Reference Genome for a Parasitic Bivalve with Doubly Uniparental Inheritance (Bivalvia: Unionida).</title>
        <authorList>
            <person name="Smith C.H."/>
        </authorList>
    </citation>
    <scope>NUCLEOTIDE SEQUENCE</scope>
    <source>
        <strain evidence="6">CHS0354</strain>
    </source>
</reference>
<organism evidence="6 7">
    <name type="scientific">Potamilus streckersoni</name>
    <dbReference type="NCBI Taxonomy" id="2493646"/>
    <lineage>
        <taxon>Eukaryota</taxon>
        <taxon>Metazoa</taxon>
        <taxon>Spiralia</taxon>
        <taxon>Lophotrochozoa</taxon>
        <taxon>Mollusca</taxon>
        <taxon>Bivalvia</taxon>
        <taxon>Autobranchia</taxon>
        <taxon>Heteroconchia</taxon>
        <taxon>Palaeoheterodonta</taxon>
        <taxon>Unionida</taxon>
        <taxon>Unionoidea</taxon>
        <taxon>Unionidae</taxon>
        <taxon>Ambleminae</taxon>
        <taxon>Lampsilini</taxon>
        <taxon>Potamilus</taxon>
    </lineage>
</organism>
<comment type="similarity">
    <text evidence="1">Belongs to the ADP-ribosyl cyclase family.</text>
</comment>
<evidence type="ECO:0000256" key="1">
    <source>
        <dbReference type="ARBA" id="ARBA00005406"/>
    </source>
</evidence>
<evidence type="ECO:0000256" key="2">
    <source>
        <dbReference type="ARBA" id="ARBA00022679"/>
    </source>
</evidence>
<proteinExistence type="inferred from homology"/>
<dbReference type="GO" id="GO:0005886">
    <property type="term" value="C:plasma membrane"/>
    <property type="evidence" value="ECO:0007669"/>
    <property type="project" value="TreeGrafter"/>
</dbReference>
<dbReference type="EMBL" id="JAEAOA010001410">
    <property type="protein sequence ID" value="KAK3603742.1"/>
    <property type="molecule type" value="Genomic_DNA"/>
</dbReference>
<keyword evidence="3" id="KW-0378">Hydrolase</keyword>
<keyword evidence="2" id="KW-0808">Transferase</keyword>
<name>A0AAE0T4M9_9BIVA</name>
<keyword evidence="5" id="KW-1015">Disulfide bond</keyword>
<evidence type="ECO:0000313" key="6">
    <source>
        <dbReference type="EMBL" id="KAK3603742.1"/>
    </source>
</evidence>
<gene>
    <name evidence="6" type="ORF">CHS0354_023356</name>
</gene>
<accession>A0AAE0T4M9</accession>
<evidence type="ECO:0000256" key="5">
    <source>
        <dbReference type="ARBA" id="ARBA00023157"/>
    </source>
</evidence>
<protein>
    <submittedName>
        <fullName evidence="6">Uncharacterized protein</fullName>
    </submittedName>
</protein>
<comment type="caution">
    <text evidence="6">The sequence shown here is derived from an EMBL/GenBank/DDBJ whole genome shotgun (WGS) entry which is preliminary data.</text>
</comment>
<reference evidence="6" key="3">
    <citation type="submission" date="2023-05" db="EMBL/GenBank/DDBJ databases">
        <authorList>
            <person name="Smith C.H."/>
        </authorList>
    </citation>
    <scope>NUCLEOTIDE SEQUENCE</scope>
    <source>
        <strain evidence="6">CHS0354</strain>
        <tissue evidence="6">Mantle</tissue>
    </source>
</reference>
<dbReference type="AlphaFoldDB" id="A0AAE0T4M9"/>
<dbReference type="PANTHER" id="PTHR10912">
    <property type="entry name" value="ADP-RIBOSYL CYCLASE"/>
    <property type="match status" value="1"/>
</dbReference>
<dbReference type="Gene3D" id="1.20.82.10">
    <property type="entry name" value="ADP Ribosyl Cyclase, Chain A, domain 1"/>
    <property type="match status" value="1"/>
</dbReference>
<keyword evidence="7" id="KW-1185">Reference proteome</keyword>
<dbReference type="PANTHER" id="PTHR10912:SF7">
    <property type="entry name" value="ADP-RIBOSYL CYCLASE_CYCLIC ADP-RIBOSE HYDROLASE"/>
    <property type="match status" value="1"/>
</dbReference>
<evidence type="ECO:0000313" key="7">
    <source>
        <dbReference type="Proteomes" id="UP001195483"/>
    </source>
</evidence>
<evidence type="ECO:0000256" key="3">
    <source>
        <dbReference type="ARBA" id="ARBA00022801"/>
    </source>
</evidence>